<accession>A0ABC9C2G9</accession>
<sequence length="349" mass="37892">MGADKADICAASGHGRTVCVTGAGGFIASWLVKLLLEKGYTVRGTVRNPDDDAKNAHLRALDGATERLTLVRADLLDKESLTAALRGCEGVFHTASPVTDDPEKMIEPAVNGTKNVINAAADVSTVRRVVFTSSIGTVYMDPRHAPGAEVDETCWSDLDYCKNTKNWYCYAKTVAEQAAWELAKQRQLDLVVVNPSLVLGPLLQPSVNASTLHILKYLDGSVKTYTDAVQAYVHVQDVADAHARVYEEPGAWGRYLCAGRTLHRGEVCRMLAKMFPEYPVPTECKGGAAETKKGCLFSSRRLAVLGVGVTPAILCLYDTVTSLQDKGLTTEERTFVVHASQYIPYGRLP</sequence>
<dbReference type="Proteomes" id="UP001497457">
    <property type="component" value="Chromosome 28b"/>
</dbReference>
<dbReference type="FunFam" id="3.40.50.720:FF:000199">
    <property type="entry name" value="Cinnamoyl-CoA reductase 1"/>
    <property type="match status" value="1"/>
</dbReference>
<feature type="domain" description="NAD-dependent epimerase/dehydratase" evidence="7">
    <location>
        <begin position="18"/>
        <end position="249"/>
    </location>
</feature>
<organism evidence="8 9">
    <name type="scientific">Urochloa decumbens</name>
    <dbReference type="NCBI Taxonomy" id="240449"/>
    <lineage>
        <taxon>Eukaryota</taxon>
        <taxon>Viridiplantae</taxon>
        <taxon>Streptophyta</taxon>
        <taxon>Embryophyta</taxon>
        <taxon>Tracheophyta</taxon>
        <taxon>Spermatophyta</taxon>
        <taxon>Magnoliopsida</taxon>
        <taxon>Liliopsida</taxon>
        <taxon>Poales</taxon>
        <taxon>Poaceae</taxon>
        <taxon>PACMAD clade</taxon>
        <taxon>Panicoideae</taxon>
        <taxon>Panicodae</taxon>
        <taxon>Paniceae</taxon>
        <taxon>Melinidinae</taxon>
        <taxon>Urochloa</taxon>
    </lineage>
</organism>
<keyword evidence="3" id="KW-0560">Oxidoreductase</keyword>
<dbReference type="SUPFAM" id="SSF51735">
    <property type="entry name" value="NAD(P)-binding Rossmann-fold domains"/>
    <property type="match status" value="1"/>
</dbReference>
<dbReference type="InterPro" id="IPR036291">
    <property type="entry name" value="NAD(P)-bd_dom_sf"/>
</dbReference>
<evidence type="ECO:0000256" key="5">
    <source>
        <dbReference type="ARBA" id="ARBA00023445"/>
    </source>
</evidence>
<dbReference type="EMBL" id="OZ075138">
    <property type="protein sequence ID" value="CAL5011628.1"/>
    <property type="molecule type" value="Genomic_DNA"/>
</dbReference>
<dbReference type="PANTHER" id="PTHR10366:SF653">
    <property type="entry name" value="OS08G0277200 PROTEIN"/>
    <property type="match status" value="1"/>
</dbReference>
<dbReference type="InterPro" id="IPR050425">
    <property type="entry name" value="NAD(P)_dehydrat-like"/>
</dbReference>
<dbReference type="EC" id="1.2.1.44" evidence="6"/>
<comment type="similarity">
    <text evidence="5">Belongs to the NAD(P)-dependent epimerase/dehydratase family. Dihydroflavonol-4-reductase subfamily.</text>
</comment>
<evidence type="ECO:0000256" key="4">
    <source>
        <dbReference type="ARBA" id="ARBA00023157"/>
    </source>
</evidence>
<dbReference type="CDD" id="cd08958">
    <property type="entry name" value="FR_SDR_e"/>
    <property type="match status" value="1"/>
</dbReference>
<name>A0ABC9C2G9_9POAL</name>
<gene>
    <name evidence="8" type="ORF">URODEC1_LOCUS70524</name>
</gene>
<dbReference type="PANTHER" id="PTHR10366">
    <property type="entry name" value="NAD DEPENDENT EPIMERASE/DEHYDRATASE"/>
    <property type="match status" value="1"/>
</dbReference>
<dbReference type="GO" id="GO:0016621">
    <property type="term" value="F:cinnamoyl-CoA reductase activity"/>
    <property type="evidence" value="ECO:0007669"/>
    <property type="project" value="UniProtKB-EC"/>
</dbReference>
<evidence type="ECO:0000256" key="6">
    <source>
        <dbReference type="ARBA" id="ARBA00067006"/>
    </source>
</evidence>
<keyword evidence="2" id="KW-0521">NADP</keyword>
<dbReference type="InterPro" id="IPR001509">
    <property type="entry name" value="Epimerase_deHydtase"/>
</dbReference>
<proteinExistence type="inferred from homology"/>
<keyword evidence="9" id="KW-1185">Reference proteome</keyword>
<reference evidence="8 9" key="2">
    <citation type="submission" date="2024-10" db="EMBL/GenBank/DDBJ databases">
        <authorList>
            <person name="Ryan C."/>
        </authorList>
    </citation>
    <scope>NUCLEOTIDE SEQUENCE [LARGE SCALE GENOMIC DNA]</scope>
</reference>
<evidence type="ECO:0000313" key="8">
    <source>
        <dbReference type="EMBL" id="CAL5011628.1"/>
    </source>
</evidence>
<dbReference type="Gene3D" id="3.40.50.720">
    <property type="entry name" value="NAD(P)-binding Rossmann-like Domain"/>
    <property type="match status" value="1"/>
</dbReference>
<evidence type="ECO:0000256" key="1">
    <source>
        <dbReference type="ARBA" id="ARBA00004928"/>
    </source>
</evidence>
<evidence type="ECO:0000256" key="2">
    <source>
        <dbReference type="ARBA" id="ARBA00022857"/>
    </source>
</evidence>
<evidence type="ECO:0000313" key="9">
    <source>
        <dbReference type="Proteomes" id="UP001497457"/>
    </source>
</evidence>
<dbReference type="AlphaFoldDB" id="A0ABC9C2G9"/>
<reference evidence="9" key="1">
    <citation type="submission" date="2024-06" db="EMBL/GenBank/DDBJ databases">
        <authorList>
            <person name="Ryan C."/>
        </authorList>
    </citation>
    <scope>NUCLEOTIDE SEQUENCE [LARGE SCALE GENOMIC DNA]</scope>
</reference>
<keyword evidence="4" id="KW-1015">Disulfide bond</keyword>
<dbReference type="Pfam" id="PF01370">
    <property type="entry name" value="Epimerase"/>
    <property type="match status" value="1"/>
</dbReference>
<comment type="pathway">
    <text evidence="1">Aromatic compound metabolism; phenylpropanoid biosynthesis.</text>
</comment>
<protein>
    <recommendedName>
        <fullName evidence="6">cinnamoyl-CoA reductase</fullName>
        <ecNumber evidence="6">1.2.1.44</ecNumber>
    </recommendedName>
</protein>
<evidence type="ECO:0000259" key="7">
    <source>
        <dbReference type="Pfam" id="PF01370"/>
    </source>
</evidence>
<evidence type="ECO:0000256" key="3">
    <source>
        <dbReference type="ARBA" id="ARBA00023002"/>
    </source>
</evidence>